<evidence type="ECO:0000256" key="1">
    <source>
        <dbReference type="SAM" id="Coils"/>
    </source>
</evidence>
<dbReference type="AlphaFoldDB" id="A0A151ZEW4"/>
<evidence type="ECO:0000313" key="3">
    <source>
        <dbReference type="Proteomes" id="UP000076078"/>
    </source>
</evidence>
<organism evidence="2 3">
    <name type="scientific">Tieghemostelium lacteum</name>
    <name type="common">Slime mold</name>
    <name type="synonym">Dictyostelium lacteum</name>
    <dbReference type="NCBI Taxonomy" id="361077"/>
    <lineage>
        <taxon>Eukaryota</taxon>
        <taxon>Amoebozoa</taxon>
        <taxon>Evosea</taxon>
        <taxon>Eumycetozoa</taxon>
        <taxon>Dictyostelia</taxon>
        <taxon>Dictyosteliales</taxon>
        <taxon>Raperosteliaceae</taxon>
        <taxon>Tieghemostelium</taxon>
    </lineage>
</organism>
<name>A0A151ZEW4_TIELA</name>
<dbReference type="EMBL" id="LODT01000029">
    <property type="protein sequence ID" value="KYQ92512.1"/>
    <property type="molecule type" value="Genomic_DNA"/>
</dbReference>
<dbReference type="InParanoid" id="A0A151ZEW4"/>
<sequence>MIHLSPKILSSLDISHLLLLLDYWFLNSILRKNDFLKVNILQPTIHTENYTINIDVDVNPLLENLINQLENQVNQKEKQENHLVNQVNQLEKQANELARLESTAALFRPLKYQQQEIQQLQQEYQTNIEEVMN</sequence>
<proteinExistence type="predicted"/>
<gene>
    <name evidence="2" type="ORF">DLAC_06501</name>
</gene>
<evidence type="ECO:0000313" key="2">
    <source>
        <dbReference type="EMBL" id="KYQ92512.1"/>
    </source>
</evidence>
<dbReference type="Proteomes" id="UP000076078">
    <property type="component" value="Unassembled WGS sequence"/>
</dbReference>
<reference evidence="2 3" key="1">
    <citation type="submission" date="2015-12" db="EMBL/GenBank/DDBJ databases">
        <title>Dictyostelia acquired genes for synthesis and detection of signals that induce cell-type specialization by lateral gene transfer from prokaryotes.</title>
        <authorList>
            <person name="Gloeckner G."/>
            <person name="Schaap P."/>
        </authorList>
    </citation>
    <scope>NUCLEOTIDE SEQUENCE [LARGE SCALE GENOMIC DNA]</scope>
    <source>
        <strain evidence="2 3">TK</strain>
    </source>
</reference>
<feature type="coiled-coil region" evidence="1">
    <location>
        <begin position="59"/>
        <end position="130"/>
    </location>
</feature>
<accession>A0A151ZEW4</accession>
<comment type="caution">
    <text evidence="2">The sequence shown here is derived from an EMBL/GenBank/DDBJ whole genome shotgun (WGS) entry which is preliminary data.</text>
</comment>
<keyword evidence="3" id="KW-1185">Reference proteome</keyword>
<keyword evidence="1" id="KW-0175">Coiled coil</keyword>
<protein>
    <submittedName>
        <fullName evidence="2">Uncharacterized protein</fullName>
    </submittedName>
</protein>